<feature type="non-terminal residue" evidence="1">
    <location>
        <position position="1"/>
    </location>
</feature>
<organism evidence="1">
    <name type="scientific">marine sediment metagenome</name>
    <dbReference type="NCBI Taxonomy" id="412755"/>
    <lineage>
        <taxon>unclassified sequences</taxon>
        <taxon>metagenomes</taxon>
        <taxon>ecological metagenomes</taxon>
    </lineage>
</organism>
<protein>
    <submittedName>
        <fullName evidence="1">Uncharacterized protein</fullName>
    </submittedName>
</protein>
<sequence length="132" mass="15532">GNTLNIFMLVDRLTPYKEILFNAFIDAFEGEVNIDFNFYNYDIRKFEKLILANIGYYNYYVIMPHFNEDVSHILEKIPADKLLLLNSFAHNLKGKIAAVYQNFRKDVFVGYIKSFSLLRINKPLLLESFVSF</sequence>
<dbReference type="EMBL" id="BARU01021637">
    <property type="protein sequence ID" value="GAH48280.1"/>
    <property type="molecule type" value="Genomic_DNA"/>
</dbReference>
<evidence type="ECO:0000313" key="1">
    <source>
        <dbReference type="EMBL" id="GAH48280.1"/>
    </source>
</evidence>
<dbReference type="AlphaFoldDB" id="X1GTT0"/>
<comment type="caution">
    <text evidence="1">The sequence shown here is derived from an EMBL/GenBank/DDBJ whole genome shotgun (WGS) entry which is preliminary data.</text>
</comment>
<proteinExistence type="predicted"/>
<gene>
    <name evidence="1" type="ORF">S03H2_35385</name>
</gene>
<name>X1GTT0_9ZZZZ</name>
<reference evidence="1" key="1">
    <citation type="journal article" date="2014" name="Front. Microbiol.">
        <title>High frequency of phylogenetically diverse reductive dehalogenase-homologous genes in deep subseafloor sedimentary metagenomes.</title>
        <authorList>
            <person name="Kawai M."/>
            <person name="Futagami T."/>
            <person name="Toyoda A."/>
            <person name="Takaki Y."/>
            <person name="Nishi S."/>
            <person name="Hori S."/>
            <person name="Arai W."/>
            <person name="Tsubouchi T."/>
            <person name="Morono Y."/>
            <person name="Uchiyama I."/>
            <person name="Ito T."/>
            <person name="Fujiyama A."/>
            <person name="Inagaki F."/>
            <person name="Takami H."/>
        </authorList>
    </citation>
    <scope>NUCLEOTIDE SEQUENCE</scope>
    <source>
        <strain evidence="1">Expedition CK06-06</strain>
    </source>
</reference>
<accession>X1GTT0</accession>